<keyword evidence="2" id="KW-1185">Reference proteome</keyword>
<dbReference type="AlphaFoldDB" id="A0A1I1YWH3"/>
<dbReference type="EMBL" id="FONN01000001">
    <property type="protein sequence ID" value="SFE23945.1"/>
    <property type="molecule type" value="Genomic_DNA"/>
</dbReference>
<evidence type="ECO:0000313" key="2">
    <source>
        <dbReference type="Proteomes" id="UP000183410"/>
    </source>
</evidence>
<organism evidence="1 2">
    <name type="scientific">Paenibacillus algorifonticola</name>
    <dbReference type="NCBI Taxonomy" id="684063"/>
    <lineage>
        <taxon>Bacteria</taxon>
        <taxon>Bacillati</taxon>
        <taxon>Bacillota</taxon>
        <taxon>Bacilli</taxon>
        <taxon>Bacillales</taxon>
        <taxon>Paenibacillaceae</taxon>
        <taxon>Paenibacillus</taxon>
    </lineage>
</organism>
<protein>
    <submittedName>
        <fullName evidence="1">Uncharacterized protein</fullName>
    </submittedName>
</protein>
<evidence type="ECO:0000313" key="1">
    <source>
        <dbReference type="EMBL" id="SFE23945.1"/>
    </source>
</evidence>
<dbReference type="Proteomes" id="UP000183410">
    <property type="component" value="Unassembled WGS sequence"/>
</dbReference>
<proteinExistence type="predicted"/>
<name>A0A1I1YWH3_9BACL</name>
<reference evidence="2" key="1">
    <citation type="submission" date="2016-10" db="EMBL/GenBank/DDBJ databases">
        <authorList>
            <person name="Varghese N."/>
            <person name="Submissions S."/>
        </authorList>
    </citation>
    <scope>NUCLEOTIDE SEQUENCE [LARGE SCALE GENOMIC DNA]</scope>
    <source>
        <strain evidence="2">CGMCC 1.10223</strain>
    </source>
</reference>
<accession>A0A1I1YWH3</accession>
<sequence length="85" mass="9528">MPVPLIGCGNTSYSGQVQMILESWVGLTTIEIGGFSCKFISFVKHWFLCFDPSAPEASDSVHETIFRLRYLESENNKVKKPNEGN</sequence>
<gene>
    <name evidence="1" type="ORF">SAMN04487969_101847</name>
</gene>